<feature type="transmembrane region" description="Helical" evidence="1">
    <location>
        <begin position="367"/>
        <end position="385"/>
    </location>
</feature>
<dbReference type="SUPFAM" id="SSF82714">
    <property type="entry name" value="Multidrug efflux transporter AcrB TolC docking domain, DN and DC subdomains"/>
    <property type="match status" value="2"/>
</dbReference>
<keyword evidence="1" id="KW-0812">Transmembrane</keyword>
<gene>
    <name evidence="2" type="primary">swrC</name>
    <name evidence="2" type="ORF">K239x_17880</name>
</gene>
<dbReference type="OrthoDB" id="9806532at2"/>
<dbReference type="SUPFAM" id="SSF82693">
    <property type="entry name" value="Multidrug efflux transporter AcrB pore domain, PN1, PN2, PC1 and PC2 subdomains"/>
    <property type="match status" value="1"/>
</dbReference>
<feature type="transmembrane region" description="Helical" evidence="1">
    <location>
        <begin position="545"/>
        <end position="566"/>
    </location>
</feature>
<feature type="transmembrane region" description="Helical" evidence="1">
    <location>
        <begin position="341"/>
        <end position="361"/>
    </location>
</feature>
<dbReference type="InterPro" id="IPR027463">
    <property type="entry name" value="AcrB_DN_DC_subdom"/>
</dbReference>
<name>A0A517NRR4_9BACT</name>
<feature type="transmembrane region" description="Helical" evidence="1">
    <location>
        <begin position="998"/>
        <end position="1017"/>
    </location>
</feature>
<keyword evidence="1" id="KW-0472">Membrane</keyword>
<feature type="transmembrane region" description="Helical" evidence="1">
    <location>
        <begin position="952"/>
        <end position="977"/>
    </location>
</feature>
<feature type="transmembrane region" description="Helical" evidence="1">
    <location>
        <begin position="14"/>
        <end position="33"/>
    </location>
</feature>
<dbReference type="RefSeq" id="WP_145417413.1">
    <property type="nucleotide sequence ID" value="NZ_CP036526.1"/>
</dbReference>
<reference evidence="2 3" key="1">
    <citation type="submission" date="2019-02" db="EMBL/GenBank/DDBJ databases">
        <title>Deep-cultivation of Planctomycetes and their phenomic and genomic characterization uncovers novel biology.</title>
        <authorList>
            <person name="Wiegand S."/>
            <person name="Jogler M."/>
            <person name="Boedeker C."/>
            <person name="Pinto D."/>
            <person name="Vollmers J."/>
            <person name="Rivas-Marin E."/>
            <person name="Kohn T."/>
            <person name="Peeters S.H."/>
            <person name="Heuer A."/>
            <person name="Rast P."/>
            <person name="Oberbeckmann S."/>
            <person name="Bunk B."/>
            <person name="Jeske O."/>
            <person name="Meyerdierks A."/>
            <person name="Storesund J.E."/>
            <person name="Kallscheuer N."/>
            <person name="Luecker S."/>
            <person name="Lage O.M."/>
            <person name="Pohl T."/>
            <person name="Merkel B.J."/>
            <person name="Hornburger P."/>
            <person name="Mueller R.-W."/>
            <person name="Bruemmer F."/>
            <person name="Labrenz M."/>
            <person name="Spormann A.M."/>
            <person name="Op den Camp H."/>
            <person name="Overmann J."/>
            <person name="Amann R."/>
            <person name="Jetten M.S.M."/>
            <person name="Mascher T."/>
            <person name="Medema M.H."/>
            <person name="Devos D.P."/>
            <person name="Kaster A.-K."/>
            <person name="Ovreas L."/>
            <person name="Rohde M."/>
            <person name="Galperin M.Y."/>
            <person name="Jogler C."/>
        </authorList>
    </citation>
    <scope>NUCLEOTIDE SEQUENCE [LARGE SCALE GENOMIC DNA]</scope>
    <source>
        <strain evidence="2 3">K23_9</strain>
    </source>
</reference>
<feature type="transmembrane region" description="Helical" evidence="1">
    <location>
        <begin position="1023"/>
        <end position="1048"/>
    </location>
</feature>
<dbReference type="GO" id="GO:0042910">
    <property type="term" value="F:xenobiotic transmembrane transporter activity"/>
    <property type="evidence" value="ECO:0007669"/>
    <property type="project" value="TreeGrafter"/>
</dbReference>
<dbReference type="Proteomes" id="UP000319817">
    <property type="component" value="Chromosome"/>
</dbReference>
<dbReference type="PANTHER" id="PTHR32063:SF33">
    <property type="entry name" value="RND SUPERFAMILY EFFLUX PUMP PERMEASE COMPONENT"/>
    <property type="match status" value="1"/>
</dbReference>
<organism evidence="2 3">
    <name type="scientific">Stieleria marina</name>
    <dbReference type="NCBI Taxonomy" id="1930275"/>
    <lineage>
        <taxon>Bacteria</taxon>
        <taxon>Pseudomonadati</taxon>
        <taxon>Planctomycetota</taxon>
        <taxon>Planctomycetia</taxon>
        <taxon>Pirellulales</taxon>
        <taxon>Pirellulaceae</taxon>
        <taxon>Stieleria</taxon>
    </lineage>
</organism>
<dbReference type="GO" id="GO:0005886">
    <property type="term" value="C:plasma membrane"/>
    <property type="evidence" value="ECO:0007669"/>
    <property type="project" value="TreeGrafter"/>
</dbReference>
<protein>
    <submittedName>
        <fullName evidence="2">Swarming motility protein SwrC</fullName>
    </submittedName>
</protein>
<dbReference type="AlphaFoldDB" id="A0A517NRR4"/>
<feature type="transmembrane region" description="Helical" evidence="1">
    <location>
        <begin position="397"/>
        <end position="418"/>
    </location>
</feature>
<keyword evidence="1" id="KW-1133">Transmembrane helix</keyword>
<dbReference type="Gene3D" id="3.30.70.1320">
    <property type="entry name" value="Multidrug efflux transporter AcrB pore domain like"/>
    <property type="match status" value="1"/>
</dbReference>
<feature type="transmembrane region" description="Helical" evidence="1">
    <location>
        <begin position="926"/>
        <end position="946"/>
    </location>
</feature>
<dbReference type="Gene3D" id="1.20.1640.10">
    <property type="entry name" value="Multidrug efflux transporter AcrB transmembrane domain"/>
    <property type="match status" value="2"/>
</dbReference>
<dbReference type="Pfam" id="PF00873">
    <property type="entry name" value="ACR_tran"/>
    <property type="match status" value="1"/>
</dbReference>
<keyword evidence="3" id="KW-1185">Reference proteome</keyword>
<dbReference type="PANTHER" id="PTHR32063">
    <property type="match status" value="1"/>
</dbReference>
<evidence type="ECO:0000256" key="1">
    <source>
        <dbReference type="SAM" id="Phobius"/>
    </source>
</evidence>
<feature type="transmembrane region" description="Helical" evidence="1">
    <location>
        <begin position="471"/>
        <end position="493"/>
    </location>
</feature>
<dbReference type="Gene3D" id="3.30.2090.10">
    <property type="entry name" value="Multidrug efflux transporter AcrB TolC docking domain, DN and DC subdomains"/>
    <property type="match status" value="2"/>
</dbReference>
<proteinExistence type="predicted"/>
<accession>A0A517NRR4</accession>
<dbReference type="SUPFAM" id="SSF82866">
    <property type="entry name" value="Multidrug efflux transporter AcrB transmembrane domain"/>
    <property type="match status" value="2"/>
</dbReference>
<dbReference type="EMBL" id="CP036526">
    <property type="protein sequence ID" value="QDT09837.1"/>
    <property type="molecule type" value="Genomic_DNA"/>
</dbReference>
<dbReference type="InterPro" id="IPR001036">
    <property type="entry name" value="Acrflvin-R"/>
</dbReference>
<dbReference type="Gene3D" id="3.30.70.1440">
    <property type="entry name" value="Multidrug efflux transporter AcrB pore domain"/>
    <property type="match status" value="1"/>
</dbReference>
<evidence type="ECO:0000313" key="3">
    <source>
        <dbReference type="Proteomes" id="UP000319817"/>
    </source>
</evidence>
<sequence>MKSIVTASITNRSALNLCMLAVMAVGAYSLYAMRRESFPEFELDRILVVVPYPGAAPQEVEQGIGQKIEEAVRSIEGIKKVTTVAQEGACNVVLELIAGGRMPDRVLDEVRSEVDRIPSFPLEAEDPQITLVTNRRPSIRLGILAPSSVGNDKAQLKANEELRLREVAEQVRDDLLAINEIAQVDFLAARDYQIDIEIPEQTLRSYGLTLRQAAEIIRRENRELPAGSIRSRSQEVLLRGNNRRTEGSELAKLPLVTQSDGAVLTVSDLGRVRDEFTDTTAINVINGRPALAMSVQRSTSQDLFEMIDAVEAFVAAVDLPPGFEIVTWSDESVEVRGRLDLLVRNGMQGLIIVFVLLMLFLDPKLAFWVAFGIPFSFLVSGMFLYMTGQTLNQISMFAFVMALGIIVDDAIVVGENVFAHRQMGKSFVRAAIDGTTEVIPSVTTAVLTTIVAFAPLLFVSGTMGKFTAVMPAAIIAMLFASLIECVTILPCHLAHSDSLIFKIIDTVFYAFRWLMIPARFANRHASRLLDAYVDKIYRPTLDWSLANRLIVTAVCAASLFVVAGMWRSGVIKFSIFPRVDGNTLNATVVFPDGTPESVTDEATRRCEEAFWRIADRYEKKGTPIAKNSFRVVGASVASSGPGGSSMSSANGGHKGSVEIELVRAEDRGVHSRAIVAQWREEVGTIVGTEQLSLGTRSFGPGGTPIEFKLLAASANVESLEAAVEACKEKLAEYPGVFDIKDDSVPGKWEYRFRIKPEAFAMGVRTADLAETVRAAYYGEEVMRVQRGRHEVKIMVTYPREDRRLLSNFDEIRVRLDDGVQRPITELAEIDVVRSYSEINRIDQSRSITVSADLDETVGNAGEIVADLQSNFMPLLEQDHPKIRVRWEGQQEQRSESMGSLFRGFAVAMLCMFVLLAIEFKSAIQPALVMLIIPFGALGAVIGHVVMGLPLTLFSFYGIIALTGIVVNDSIVLIDFINSRVRAGVPINGALRQSGVRRFRPVLLTTITTIGGLFPILMESSIQAQILIPMATSIAFGELFATVIVLYLVPVTYSLYWSAGGRLDGDHLLDDLPSTEAGETTPSVQPVRPA</sequence>
<feature type="transmembrane region" description="Helical" evidence="1">
    <location>
        <begin position="900"/>
        <end position="919"/>
    </location>
</feature>
<dbReference type="PRINTS" id="PR00702">
    <property type="entry name" value="ACRIFLAVINRP"/>
</dbReference>
<feature type="transmembrane region" description="Helical" evidence="1">
    <location>
        <begin position="438"/>
        <end position="459"/>
    </location>
</feature>
<dbReference type="Gene3D" id="3.30.70.1430">
    <property type="entry name" value="Multidrug efflux transporter AcrB pore domain"/>
    <property type="match status" value="2"/>
</dbReference>
<evidence type="ECO:0000313" key="2">
    <source>
        <dbReference type="EMBL" id="QDT09837.1"/>
    </source>
</evidence>